<proteinExistence type="predicted"/>
<evidence type="ECO:0008006" key="3">
    <source>
        <dbReference type="Google" id="ProtNLM"/>
    </source>
</evidence>
<organism evidence="1 2">
    <name type="scientific">Lentibacillus halodurans</name>
    <dbReference type="NCBI Taxonomy" id="237679"/>
    <lineage>
        <taxon>Bacteria</taxon>
        <taxon>Bacillati</taxon>
        <taxon>Bacillota</taxon>
        <taxon>Bacilli</taxon>
        <taxon>Bacillales</taxon>
        <taxon>Bacillaceae</taxon>
        <taxon>Lentibacillus</taxon>
    </lineage>
</organism>
<evidence type="ECO:0000313" key="1">
    <source>
        <dbReference type="EMBL" id="SFB22917.1"/>
    </source>
</evidence>
<evidence type="ECO:0000313" key="2">
    <source>
        <dbReference type="Proteomes" id="UP000198642"/>
    </source>
</evidence>
<protein>
    <recommendedName>
        <fullName evidence="3">Thioesterase domain-containing protein</fullName>
    </recommendedName>
</protein>
<reference evidence="1 2" key="1">
    <citation type="submission" date="2016-10" db="EMBL/GenBank/DDBJ databases">
        <authorList>
            <person name="de Groot N.N."/>
        </authorList>
    </citation>
    <scope>NUCLEOTIDE SEQUENCE [LARGE SCALE GENOMIC DNA]</scope>
    <source>
        <strain evidence="1 2">CGMCC 1.3702</strain>
    </source>
</reference>
<dbReference type="EMBL" id="FOJW01000010">
    <property type="protein sequence ID" value="SFB22917.1"/>
    <property type="molecule type" value="Genomic_DNA"/>
</dbReference>
<keyword evidence="2" id="KW-1185">Reference proteome</keyword>
<accession>A0A1I0ZC20</accession>
<dbReference type="STRING" id="237679.SAMN04488072_110120"/>
<dbReference type="Gene3D" id="3.10.129.10">
    <property type="entry name" value="Hotdog Thioesterase"/>
    <property type="match status" value="1"/>
</dbReference>
<gene>
    <name evidence="1" type="ORF">SAMN04488072_110120</name>
</gene>
<dbReference type="SUPFAM" id="SSF54637">
    <property type="entry name" value="Thioesterase/thiol ester dehydrase-isomerase"/>
    <property type="match status" value="1"/>
</dbReference>
<dbReference type="InterPro" id="IPR029069">
    <property type="entry name" value="HotDog_dom_sf"/>
</dbReference>
<name>A0A1I0ZC20_9BACI</name>
<dbReference type="Proteomes" id="UP000198642">
    <property type="component" value="Unassembled WGS sequence"/>
</dbReference>
<dbReference type="AlphaFoldDB" id="A0A1I0ZC20"/>
<sequence length="140" mass="15537">MRIFNNICSSVQESDAFPLNIIVFNVAQCIGNFLEQVRNDPYAQTLGIQLTKLEADFAEAMLDEQNHMINAYGTGHGAVIYALAAMHFLQPVTRTSLGLSTTIQFIESAKPCDKIVARTTEFNETIVQDSTELTFNMGKI</sequence>